<dbReference type="STRING" id="370438.PTH_0453"/>
<dbReference type="KEGG" id="pth:PTH_0453"/>
<sequence length="76" mass="8573">MTKVSVDKATEHGDYLEEQITVDNIPDIGDKTGVKFLDNLEQAIAECRKLIADGYRLTGYWTDPDVGIVFNLKKKK</sequence>
<evidence type="ECO:0000313" key="1">
    <source>
        <dbReference type="EMBL" id="BAF58634.1"/>
    </source>
</evidence>
<organism evidence="1 2">
    <name type="scientific">Pelotomaculum thermopropionicum (strain DSM 13744 / JCM 10971 / SI)</name>
    <dbReference type="NCBI Taxonomy" id="370438"/>
    <lineage>
        <taxon>Bacteria</taxon>
        <taxon>Bacillati</taxon>
        <taxon>Bacillota</taxon>
        <taxon>Clostridia</taxon>
        <taxon>Eubacteriales</taxon>
        <taxon>Desulfotomaculaceae</taxon>
        <taxon>Pelotomaculum</taxon>
    </lineage>
</organism>
<keyword evidence="2" id="KW-1185">Reference proteome</keyword>
<dbReference type="eggNOG" id="ENOG503382B">
    <property type="taxonomic scope" value="Bacteria"/>
</dbReference>
<proteinExistence type="predicted"/>
<dbReference type="Proteomes" id="UP000006556">
    <property type="component" value="Chromosome"/>
</dbReference>
<dbReference type="EMBL" id="AP009389">
    <property type="protein sequence ID" value="BAF58634.1"/>
    <property type="molecule type" value="Genomic_DNA"/>
</dbReference>
<accession>A5D531</accession>
<evidence type="ECO:0000313" key="2">
    <source>
        <dbReference type="Proteomes" id="UP000006556"/>
    </source>
</evidence>
<dbReference type="AlphaFoldDB" id="A5D531"/>
<dbReference type="HOGENOM" id="CLU_2568310_0_0_9"/>
<name>A5D531_PELTS</name>
<gene>
    <name evidence="1" type="ordered locus">PTH_0453</name>
</gene>
<reference evidence="2" key="1">
    <citation type="journal article" date="2008" name="Genome Res.">
        <title>The genome of Pelotomaculum thermopropionicum reveals niche-associated evolution in anaerobic microbiota.</title>
        <authorList>
            <person name="Kosaka T."/>
            <person name="Kato S."/>
            <person name="Shimoyama T."/>
            <person name="Ishii S."/>
            <person name="Abe T."/>
            <person name="Watanabe K."/>
        </authorList>
    </citation>
    <scope>NUCLEOTIDE SEQUENCE [LARGE SCALE GENOMIC DNA]</scope>
    <source>
        <strain evidence="2">DSM 13744 / JCM 10971 / SI</strain>
    </source>
</reference>
<protein>
    <submittedName>
        <fullName evidence="1">Uncharacterized protein</fullName>
    </submittedName>
</protein>